<dbReference type="InterPro" id="IPR013320">
    <property type="entry name" value="ConA-like_dom_sf"/>
</dbReference>
<keyword evidence="12" id="KW-0449">Lipoprotein</keyword>
<dbReference type="RefSeq" id="XP_009223024.1">
    <property type="nucleotide sequence ID" value="XM_009224760.1"/>
</dbReference>
<evidence type="ECO:0000256" key="11">
    <source>
        <dbReference type="ARBA" id="ARBA00023180"/>
    </source>
</evidence>
<name>J3P091_GAET3</name>
<comment type="catalytic activity">
    <reaction evidence="1">
        <text>Random endo-hydrolysis of N-acetyl-beta-D-glucosaminide (1-&gt;4)-beta-linkages in chitin and chitodextrins.</text>
        <dbReference type="EC" id="3.2.1.14"/>
    </reaction>
</comment>
<evidence type="ECO:0000256" key="15">
    <source>
        <dbReference type="ARBA" id="ARBA00038074"/>
    </source>
</evidence>
<sequence>MFTSKTVSAGLLALLASTASAQTHSDCKPTEKDCPPAPALGKALTIDYAKGADKSGFFKMLDGTSLEYDGNKGAVFKIASEGNAPTLVAKDYIFFGKVEVELQAAPGVGIVTSVVLQSDDLDEIDWEWVGGDNTQVQTNYFSKGDTTTYDRGGKHPVNNPVGSFHKYTIDWTKDYIKWIVDGNVVRELKYADAKGGATFPQTPCQVRVGTWVAGRKDASPGTVEWAGGFANFADGPFNGYYKSIAVTDYATGATSYVYGDRSGTYKSIVVKKDGDKSENSSSSSSSSSKPSSTSSSSRSSSSSSSAQTTGSNSTTSASTPSQTGSSSSGSSSGGASGTTAGAGAATSRVAAPSSGFATVPNLFMVGAAAVLGFLAL</sequence>
<evidence type="ECO:0000256" key="8">
    <source>
        <dbReference type="ARBA" id="ARBA00022801"/>
    </source>
</evidence>
<proteinExistence type="inferred from homology"/>
<dbReference type="EMBL" id="GL385397">
    <property type="protein sequence ID" value="EJT77024.1"/>
    <property type="molecule type" value="Genomic_DNA"/>
</dbReference>
<keyword evidence="7 20" id="KW-0732">Signal</keyword>
<dbReference type="PANTHER" id="PTHR10963:SF68">
    <property type="entry name" value="GLYCOSIDASE CRH1-RELATED"/>
    <property type="match status" value="1"/>
</dbReference>
<dbReference type="AlphaFoldDB" id="J3P091"/>
<comment type="similarity">
    <text evidence="15">Belongs to the glycosyl hydrolase 16 family. CRH1 subfamily.</text>
</comment>
<keyword evidence="5" id="KW-0328">Glycosyltransferase</keyword>
<feature type="region of interest" description="Disordered" evidence="19">
    <location>
        <begin position="272"/>
        <end position="351"/>
    </location>
</feature>
<evidence type="ECO:0000256" key="9">
    <source>
        <dbReference type="ARBA" id="ARBA00023136"/>
    </source>
</evidence>
<keyword evidence="24" id="KW-1185">Reference proteome</keyword>
<dbReference type="STRING" id="644352.J3P091"/>
<comment type="subcellular location">
    <subcellularLocation>
        <location evidence="2">Cell envelope</location>
    </subcellularLocation>
    <subcellularLocation>
        <location evidence="3">Membrane</location>
        <topology evidence="3">Lipid-anchor</topology>
        <topology evidence="3">GPI-anchor</topology>
    </subcellularLocation>
</comment>
<reference evidence="23" key="4">
    <citation type="journal article" date="2015" name="G3 (Bethesda)">
        <title>Genome sequences of three phytopathogenic species of the Magnaporthaceae family of fungi.</title>
        <authorList>
            <person name="Okagaki L.H."/>
            <person name="Nunes C.C."/>
            <person name="Sailsbery J."/>
            <person name="Clay B."/>
            <person name="Brown D."/>
            <person name="John T."/>
            <person name="Oh Y."/>
            <person name="Young N."/>
            <person name="Fitzgerald M."/>
            <person name="Haas B.J."/>
            <person name="Zeng Q."/>
            <person name="Young S."/>
            <person name="Adiconis X."/>
            <person name="Fan L."/>
            <person name="Levin J.Z."/>
            <person name="Mitchell T.K."/>
            <person name="Okubara P.A."/>
            <person name="Farman M.L."/>
            <person name="Kohn L.M."/>
            <person name="Birren B."/>
            <person name="Ma L.-J."/>
            <person name="Dean R.A."/>
        </authorList>
    </citation>
    <scope>NUCLEOTIDE SEQUENCE</scope>
    <source>
        <strain evidence="23">R3-111a-1</strain>
    </source>
</reference>
<evidence type="ECO:0000256" key="6">
    <source>
        <dbReference type="ARBA" id="ARBA00022679"/>
    </source>
</evidence>
<evidence type="ECO:0000256" key="3">
    <source>
        <dbReference type="ARBA" id="ARBA00004589"/>
    </source>
</evidence>
<dbReference type="HOGENOM" id="CLU_027506_3_1_1"/>
<dbReference type="GO" id="GO:0031505">
    <property type="term" value="P:fungal-type cell wall organization"/>
    <property type="evidence" value="ECO:0007669"/>
    <property type="project" value="TreeGrafter"/>
</dbReference>
<evidence type="ECO:0000256" key="4">
    <source>
        <dbReference type="ARBA" id="ARBA00022622"/>
    </source>
</evidence>
<reference evidence="23" key="5">
    <citation type="submission" date="2018-04" db="UniProtKB">
        <authorList>
            <consortium name="EnsemblFungi"/>
        </authorList>
    </citation>
    <scope>IDENTIFICATION</scope>
    <source>
        <strain evidence="23">R3-111a-1</strain>
    </source>
</reference>
<dbReference type="PIRSF" id="PIRSF037299">
    <property type="entry name" value="Glycosidase_CRH1_prd"/>
    <property type="match status" value="1"/>
</dbReference>
<evidence type="ECO:0000256" key="2">
    <source>
        <dbReference type="ARBA" id="ARBA00004196"/>
    </source>
</evidence>
<reference evidence="22" key="3">
    <citation type="submission" date="2010-09" db="EMBL/GenBank/DDBJ databases">
        <title>Annotation of Gaeumannomyces graminis var. tritici R3-111a-1.</title>
        <authorList>
            <consortium name="The Broad Institute Genome Sequencing Platform"/>
            <person name="Ma L.-J."/>
            <person name="Dead R."/>
            <person name="Young S.K."/>
            <person name="Zeng Q."/>
            <person name="Gargeya S."/>
            <person name="Fitzgerald M."/>
            <person name="Haas B."/>
            <person name="Abouelleil A."/>
            <person name="Alvarado L."/>
            <person name="Arachchi H.M."/>
            <person name="Berlin A."/>
            <person name="Brown A."/>
            <person name="Chapman S.B."/>
            <person name="Chen Z."/>
            <person name="Dunbar C."/>
            <person name="Freedman E."/>
            <person name="Gearin G."/>
            <person name="Gellesch M."/>
            <person name="Goldberg J."/>
            <person name="Griggs A."/>
            <person name="Gujja S."/>
            <person name="Heiman D."/>
            <person name="Howarth C."/>
            <person name="Larson L."/>
            <person name="Lui A."/>
            <person name="MacDonald P.J.P."/>
            <person name="Mehta T."/>
            <person name="Montmayeur A."/>
            <person name="Murphy C."/>
            <person name="Neiman D."/>
            <person name="Pearson M."/>
            <person name="Priest M."/>
            <person name="Roberts A."/>
            <person name="Saif S."/>
            <person name="Shea T."/>
            <person name="Shenoy N."/>
            <person name="Sisk P."/>
            <person name="Stolte C."/>
            <person name="Sykes S."/>
            <person name="Yandava C."/>
            <person name="Wortman J."/>
            <person name="Nusbaum C."/>
            <person name="Birren B."/>
        </authorList>
    </citation>
    <scope>NUCLEOTIDE SEQUENCE</scope>
    <source>
        <strain evidence="22">R3-111a-1</strain>
    </source>
</reference>
<keyword evidence="13" id="KW-0326">Glycosidase</keyword>
<evidence type="ECO:0000256" key="20">
    <source>
        <dbReference type="SAM" id="SignalP"/>
    </source>
</evidence>
<dbReference type="SUPFAM" id="SSF49899">
    <property type="entry name" value="Concanavalin A-like lectins/glucanases"/>
    <property type="match status" value="1"/>
</dbReference>
<dbReference type="PANTHER" id="PTHR10963">
    <property type="entry name" value="GLYCOSYL HYDROLASE-RELATED"/>
    <property type="match status" value="1"/>
</dbReference>
<reference evidence="24" key="1">
    <citation type="submission" date="2010-07" db="EMBL/GenBank/DDBJ databases">
        <title>The genome sequence of Gaeumannomyces graminis var. tritici strain R3-111a-1.</title>
        <authorList>
            <consortium name="The Broad Institute Genome Sequencing Platform"/>
            <person name="Ma L.-J."/>
            <person name="Dead R."/>
            <person name="Young S."/>
            <person name="Zeng Q."/>
            <person name="Koehrsen M."/>
            <person name="Alvarado L."/>
            <person name="Berlin A."/>
            <person name="Chapman S.B."/>
            <person name="Chen Z."/>
            <person name="Freedman E."/>
            <person name="Gellesch M."/>
            <person name="Goldberg J."/>
            <person name="Griggs A."/>
            <person name="Gujja S."/>
            <person name="Heilman E.R."/>
            <person name="Heiman D."/>
            <person name="Hepburn T."/>
            <person name="Howarth C."/>
            <person name="Jen D."/>
            <person name="Larson L."/>
            <person name="Mehta T."/>
            <person name="Neiman D."/>
            <person name="Pearson M."/>
            <person name="Roberts A."/>
            <person name="Saif S."/>
            <person name="Shea T."/>
            <person name="Shenoy N."/>
            <person name="Sisk P."/>
            <person name="Stolte C."/>
            <person name="Sykes S."/>
            <person name="Walk T."/>
            <person name="White J."/>
            <person name="Yandava C."/>
            <person name="Haas B."/>
            <person name="Nusbaum C."/>
            <person name="Birren B."/>
        </authorList>
    </citation>
    <scope>NUCLEOTIDE SEQUENCE [LARGE SCALE GENOMIC DNA]</scope>
    <source>
        <strain evidence="24">R3-111a-1</strain>
    </source>
</reference>
<dbReference type="GO" id="GO:0016757">
    <property type="term" value="F:glycosyltransferase activity"/>
    <property type="evidence" value="ECO:0007669"/>
    <property type="project" value="UniProtKB-KW"/>
</dbReference>
<evidence type="ECO:0000256" key="10">
    <source>
        <dbReference type="ARBA" id="ARBA00023157"/>
    </source>
</evidence>
<dbReference type="eggNOG" id="ENOG502QQ71">
    <property type="taxonomic scope" value="Eukaryota"/>
</dbReference>
<feature type="disulfide bond" evidence="18">
    <location>
        <begin position="27"/>
        <end position="34"/>
    </location>
</feature>
<dbReference type="EC" id="3.2.-.-" evidence="16"/>
<feature type="compositionally biased region" description="Low complexity" evidence="19">
    <location>
        <begin position="337"/>
        <end position="347"/>
    </location>
</feature>
<dbReference type="InterPro" id="IPR050546">
    <property type="entry name" value="Glycosyl_Hydrlase_16"/>
</dbReference>
<keyword evidence="10 18" id="KW-1015">Disulfide bond</keyword>
<evidence type="ECO:0000256" key="17">
    <source>
        <dbReference type="PIRSR" id="PIRSR037299-1"/>
    </source>
</evidence>
<dbReference type="Gene3D" id="2.60.120.200">
    <property type="match status" value="1"/>
</dbReference>
<dbReference type="GO" id="GO:0009277">
    <property type="term" value="C:fungal-type cell wall"/>
    <property type="evidence" value="ECO:0007669"/>
    <property type="project" value="TreeGrafter"/>
</dbReference>
<evidence type="ECO:0000256" key="18">
    <source>
        <dbReference type="PIRSR" id="PIRSR037299-2"/>
    </source>
</evidence>
<keyword evidence="4" id="KW-0336">GPI-anchor</keyword>
<keyword evidence="14" id="KW-0961">Cell wall biogenesis/degradation</keyword>
<dbReference type="Proteomes" id="UP000006039">
    <property type="component" value="Unassembled WGS sequence"/>
</dbReference>
<keyword evidence="11" id="KW-0325">Glycoprotein</keyword>
<dbReference type="VEuPathDB" id="FungiDB:GGTG_06938"/>
<feature type="active site" description="Proton donor" evidence="17">
    <location>
        <position position="127"/>
    </location>
</feature>
<evidence type="ECO:0000256" key="7">
    <source>
        <dbReference type="ARBA" id="ARBA00022729"/>
    </source>
</evidence>
<keyword evidence="9 16" id="KW-0472">Membrane</keyword>
<dbReference type="GeneID" id="20347396"/>
<feature type="compositionally biased region" description="Low complexity" evidence="19">
    <location>
        <begin position="280"/>
        <end position="330"/>
    </location>
</feature>
<evidence type="ECO:0000256" key="13">
    <source>
        <dbReference type="ARBA" id="ARBA00023295"/>
    </source>
</evidence>
<dbReference type="Pfam" id="PF00722">
    <property type="entry name" value="Glyco_hydro_16"/>
    <property type="match status" value="1"/>
</dbReference>
<evidence type="ECO:0000313" key="22">
    <source>
        <dbReference type="EMBL" id="EJT77024.1"/>
    </source>
</evidence>
<evidence type="ECO:0000313" key="23">
    <source>
        <dbReference type="EnsemblFungi" id="EJT77024"/>
    </source>
</evidence>
<evidence type="ECO:0000256" key="14">
    <source>
        <dbReference type="ARBA" id="ARBA00023316"/>
    </source>
</evidence>
<evidence type="ECO:0000259" key="21">
    <source>
        <dbReference type="PROSITE" id="PS51762"/>
    </source>
</evidence>
<dbReference type="InterPro" id="IPR000757">
    <property type="entry name" value="Beta-glucanase-like"/>
</dbReference>
<feature type="active site" description="Proton donor" evidence="17">
    <location>
        <position position="123"/>
    </location>
</feature>
<evidence type="ECO:0000256" key="1">
    <source>
        <dbReference type="ARBA" id="ARBA00000822"/>
    </source>
</evidence>
<accession>J3P091</accession>
<keyword evidence="6 22" id="KW-0808">Transferase</keyword>
<dbReference type="GO" id="GO:0098552">
    <property type="term" value="C:side of membrane"/>
    <property type="evidence" value="ECO:0007669"/>
    <property type="project" value="UniProtKB-KW"/>
</dbReference>
<dbReference type="PROSITE" id="PS51762">
    <property type="entry name" value="GH16_2"/>
    <property type="match status" value="1"/>
</dbReference>
<dbReference type="OrthoDB" id="4781at2759"/>
<dbReference type="InterPro" id="IPR017168">
    <property type="entry name" value="CHR-like"/>
</dbReference>
<protein>
    <recommendedName>
        <fullName evidence="16">Crh-like protein</fullName>
        <ecNumber evidence="16">3.2.-.-</ecNumber>
    </recommendedName>
</protein>
<evidence type="ECO:0000256" key="12">
    <source>
        <dbReference type="ARBA" id="ARBA00023288"/>
    </source>
</evidence>
<reference evidence="22" key="2">
    <citation type="submission" date="2010-07" db="EMBL/GenBank/DDBJ databases">
        <authorList>
            <consortium name="The Broad Institute Genome Sequencing Platform"/>
            <consortium name="Broad Institute Genome Sequencing Center for Infectious Disease"/>
            <person name="Ma L.-J."/>
            <person name="Dead R."/>
            <person name="Young S."/>
            <person name="Zeng Q."/>
            <person name="Koehrsen M."/>
            <person name="Alvarado L."/>
            <person name="Berlin A."/>
            <person name="Chapman S.B."/>
            <person name="Chen Z."/>
            <person name="Freedman E."/>
            <person name="Gellesch M."/>
            <person name="Goldberg J."/>
            <person name="Griggs A."/>
            <person name="Gujja S."/>
            <person name="Heilman E.R."/>
            <person name="Heiman D."/>
            <person name="Hepburn T."/>
            <person name="Howarth C."/>
            <person name="Jen D."/>
            <person name="Larson L."/>
            <person name="Mehta T."/>
            <person name="Neiman D."/>
            <person name="Pearson M."/>
            <person name="Roberts A."/>
            <person name="Saif S."/>
            <person name="Shea T."/>
            <person name="Shenoy N."/>
            <person name="Sisk P."/>
            <person name="Stolte C."/>
            <person name="Sykes S."/>
            <person name="Walk T."/>
            <person name="White J."/>
            <person name="Yandava C."/>
            <person name="Haas B."/>
            <person name="Nusbaum C."/>
            <person name="Birren B."/>
        </authorList>
    </citation>
    <scope>NUCLEOTIDE SEQUENCE</scope>
    <source>
        <strain evidence="22">R3-111a-1</strain>
    </source>
</reference>
<dbReference type="EnsemblFungi" id="EJT77024">
    <property type="protein sequence ID" value="EJT77024"/>
    <property type="gene ID" value="GGTG_06938"/>
</dbReference>
<evidence type="ECO:0000256" key="5">
    <source>
        <dbReference type="ARBA" id="ARBA00022676"/>
    </source>
</evidence>
<keyword evidence="8 16" id="KW-0378">Hydrolase</keyword>
<evidence type="ECO:0000313" key="24">
    <source>
        <dbReference type="Proteomes" id="UP000006039"/>
    </source>
</evidence>
<dbReference type="CDD" id="cd02183">
    <property type="entry name" value="GH16_fungal_CRH1_transglycosylase"/>
    <property type="match status" value="1"/>
</dbReference>
<dbReference type="GO" id="GO:0005975">
    <property type="term" value="P:carbohydrate metabolic process"/>
    <property type="evidence" value="ECO:0007669"/>
    <property type="project" value="InterPro"/>
</dbReference>
<evidence type="ECO:0000256" key="19">
    <source>
        <dbReference type="SAM" id="MobiDB-lite"/>
    </source>
</evidence>
<feature type="signal peptide" evidence="20">
    <location>
        <begin position="1"/>
        <end position="21"/>
    </location>
</feature>
<organism evidence="22">
    <name type="scientific">Gaeumannomyces tritici (strain R3-111a-1)</name>
    <name type="common">Wheat and barley take-all root rot fungus</name>
    <name type="synonym">Gaeumannomyces graminis var. tritici</name>
    <dbReference type="NCBI Taxonomy" id="644352"/>
    <lineage>
        <taxon>Eukaryota</taxon>
        <taxon>Fungi</taxon>
        <taxon>Dikarya</taxon>
        <taxon>Ascomycota</taxon>
        <taxon>Pezizomycotina</taxon>
        <taxon>Sordariomycetes</taxon>
        <taxon>Sordariomycetidae</taxon>
        <taxon>Magnaporthales</taxon>
        <taxon>Magnaporthaceae</taxon>
        <taxon>Gaeumannomyces</taxon>
    </lineage>
</organism>
<feature type="chain" id="PRO_5015094717" description="Crh-like protein" evidence="20">
    <location>
        <begin position="22"/>
        <end position="376"/>
    </location>
</feature>
<gene>
    <name evidence="23" type="primary">20347396</name>
    <name evidence="22" type="ORF">GGTG_06938</name>
</gene>
<feature type="domain" description="GH16" evidence="21">
    <location>
        <begin position="23"/>
        <end position="241"/>
    </location>
</feature>
<dbReference type="GO" id="GO:0008843">
    <property type="term" value="F:endochitinase activity"/>
    <property type="evidence" value="ECO:0007669"/>
    <property type="project" value="UniProtKB-EC"/>
</dbReference>
<evidence type="ECO:0000256" key="16">
    <source>
        <dbReference type="PIRNR" id="PIRNR037299"/>
    </source>
</evidence>